<protein>
    <submittedName>
        <fullName evidence="1">Uncharacterized protein</fullName>
    </submittedName>
</protein>
<accession>A0A6A4H927</accession>
<gene>
    <name evidence="1" type="ORF">BT96DRAFT_978389</name>
</gene>
<keyword evidence="2" id="KW-1185">Reference proteome</keyword>
<sequence length="197" mass="22568">MSRTSSGGFQTSDGTLYVSKPFKSKSSKKLRAVITFAPRQSTFDINNESSGAKVKTANMLNDESGPIIRYTTTSSIYHLRWLSALVKITKNAYARWFQLGHKTAFGEEYDPSRYCELVEQDVLTLSNIDPRCFEIVTIDGWYRSNRSDKLNDLNDCWDHWHDEFTITGSVVEIVEMETRRRGGWESQGRVKKPYGNT</sequence>
<dbReference type="EMBL" id="ML769544">
    <property type="protein sequence ID" value="KAE9394759.1"/>
    <property type="molecule type" value="Genomic_DNA"/>
</dbReference>
<evidence type="ECO:0000313" key="2">
    <source>
        <dbReference type="Proteomes" id="UP000799118"/>
    </source>
</evidence>
<organism evidence="1 2">
    <name type="scientific">Gymnopus androsaceus JB14</name>
    <dbReference type="NCBI Taxonomy" id="1447944"/>
    <lineage>
        <taxon>Eukaryota</taxon>
        <taxon>Fungi</taxon>
        <taxon>Dikarya</taxon>
        <taxon>Basidiomycota</taxon>
        <taxon>Agaricomycotina</taxon>
        <taxon>Agaricomycetes</taxon>
        <taxon>Agaricomycetidae</taxon>
        <taxon>Agaricales</taxon>
        <taxon>Marasmiineae</taxon>
        <taxon>Omphalotaceae</taxon>
        <taxon>Gymnopus</taxon>
    </lineage>
</organism>
<name>A0A6A4H927_9AGAR</name>
<dbReference type="Proteomes" id="UP000799118">
    <property type="component" value="Unassembled WGS sequence"/>
</dbReference>
<reference evidence="1" key="1">
    <citation type="journal article" date="2019" name="Environ. Microbiol.">
        <title>Fungal ecological strategies reflected in gene transcription - a case study of two litter decomposers.</title>
        <authorList>
            <person name="Barbi F."/>
            <person name="Kohler A."/>
            <person name="Barry K."/>
            <person name="Baskaran P."/>
            <person name="Daum C."/>
            <person name="Fauchery L."/>
            <person name="Ihrmark K."/>
            <person name="Kuo A."/>
            <person name="LaButti K."/>
            <person name="Lipzen A."/>
            <person name="Morin E."/>
            <person name="Grigoriev I.V."/>
            <person name="Henrissat B."/>
            <person name="Lindahl B."/>
            <person name="Martin F."/>
        </authorList>
    </citation>
    <scope>NUCLEOTIDE SEQUENCE</scope>
    <source>
        <strain evidence="1">JB14</strain>
    </source>
</reference>
<evidence type="ECO:0000313" key="1">
    <source>
        <dbReference type="EMBL" id="KAE9394759.1"/>
    </source>
</evidence>
<dbReference type="AlphaFoldDB" id="A0A6A4H927"/>
<proteinExistence type="predicted"/>